<sequence length="76" mass="8605">MIFMAGVSLIAASAEYGQSSTWGVPLRLIGPVGSRWCWYLDGRYAACYPSHRSNLGSQRTRREKLPEMHMDIRCLV</sequence>
<dbReference type="HOGENOM" id="CLU_2656147_0_0_1"/>
<evidence type="ECO:0000313" key="2">
    <source>
        <dbReference type="Proteomes" id="UP000011668"/>
    </source>
</evidence>
<dbReference type="Proteomes" id="UP000011668">
    <property type="component" value="Unassembled WGS sequence"/>
</dbReference>
<organism evidence="1 2">
    <name type="scientific">Thanatephorus cucumeris (strain AG1-IA)</name>
    <name type="common">Rice sheath blight fungus</name>
    <name type="synonym">Rhizoctonia solani</name>
    <dbReference type="NCBI Taxonomy" id="983506"/>
    <lineage>
        <taxon>Eukaryota</taxon>
        <taxon>Fungi</taxon>
        <taxon>Dikarya</taxon>
        <taxon>Basidiomycota</taxon>
        <taxon>Agaricomycotina</taxon>
        <taxon>Agaricomycetes</taxon>
        <taxon>Cantharellales</taxon>
        <taxon>Ceratobasidiaceae</taxon>
        <taxon>Rhizoctonia</taxon>
        <taxon>Rhizoctonia solani AG-1</taxon>
    </lineage>
</organism>
<name>L8WM34_THACA</name>
<accession>L8WM34</accession>
<protein>
    <submittedName>
        <fullName evidence="1">Uncharacterized protein</fullName>
    </submittedName>
</protein>
<reference evidence="1 2" key="1">
    <citation type="journal article" date="2013" name="Nat. Commun.">
        <title>The evolution and pathogenic mechanisms of the rice sheath blight pathogen.</title>
        <authorList>
            <person name="Zheng A."/>
            <person name="Lin R."/>
            <person name="Xu L."/>
            <person name="Qin P."/>
            <person name="Tang C."/>
            <person name="Ai P."/>
            <person name="Zhang D."/>
            <person name="Liu Y."/>
            <person name="Sun Z."/>
            <person name="Feng H."/>
            <person name="Wang Y."/>
            <person name="Chen Y."/>
            <person name="Liang X."/>
            <person name="Fu R."/>
            <person name="Li Q."/>
            <person name="Zhang J."/>
            <person name="Yu X."/>
            <person name="Xie Z."/>
            <person name="Ding L."/>
            <person name="Guan P."/>
            <person name="Tang J."/>
            <person name="Liang Y."/>
            <person name="Wang S."/>
            <person name="Deng Q."/>
            <person name="Li S."/>
            <person name="Zhu J."/>
            <person name="Wang L."/>
            <person name="Liu H."/>
            <person name="Li P."/>
        </authorList>
    </citation>
    <scope>NUCLEOTIDE SEQUENCE [LARGE SCALE GENOMIC DNA]</scope>
    <source>
        <strain evidence="2">AG-1 IA</strain>
    </source>
</reference>
<dbReference type="AlphaFoldDB" id="L8WM34"/>
<gene>
    <name evidence="1" type="ORF">AG1IA_06954</name>
</gene>
<evidence type="ECO:0000313" key="1">
    <source>
        <dbReference type="EMBL" id="ELU39015.1"/>
    </source>
</evidence>
<dbReference type="EMBL" id="AFRT01001964">
    <property type="protein sequence ID" value="ELU39015.1"/>
    <property type="molecule type" value="Genomic_DNA"/>
</dbReference>
<keyword evidence="2" id="KW-1185">Reference proteome</keyword>
<comment type="caution">
    <text evidence="1">The sequence shown here is derived from an EMBL/GenBank/DDBJ whole genome shotgun (WGS) entry which is preliminary data.</text>
</comment>
<proteinExistence type="predicted"/>